<comment type="subcellular location">
    <subcellularLocation>
        <location evidence="1">Membrane</location>
        <topology evidence="1">Multi-pass membrane protein</topology>
    </subcellularLocation>
</comment>
<dbReference type="Gene3D" id="3.30.70.260">
    <property type="match status" value="2"/>
</dbReference>
<name>A0A498IX98_MALDO</name>
<evidence type="ECO:0000259" key="14">
    <source>
        <dbReference type="PROSITE" id="PS51671"/>
    </source>
</evidence>
<comment type="caution">
    <text evidence="15">The sequence shown here is derived from an EMBL/GenBank/DDBJ whole genome shotgun (WGS) entry which is preliminary data.</text>
</comment>
<organism evidence="15 16">
    <name type="scientific">Malus domestica</name>
    <name type="common">Apple</name>
    <name type="synonym">Pyrus malus</name>
    <dbReference type="NCBI Taxonomy" id="3750"/>
    <lineage>
        <taxon>Eukaryota</taxon>
        <taxon>Viridiplantae</taxon>
        <taxon>Streptophyta</taxon>
        <taxon>Embryophyta</taxon>
        <taxon>Tracheophyta</taxon>
        <taxon>Spermatophyta</taxon>
        <taxon>Magnoliopsida</taxon>
        <taxon>eudicotyledons</taxon>
        <taxon>Gunneridae</taxon>
        <taxon>Pentapetalae</taxon>
        <taxon>rosids</taxon>
        <taxon>fabids</taxon>
        <taxon>Rosales</taxon>
        <taxon>Rosaceae</taxon>
        <taxon>Amygdaloideae</taxon>
        <taxon>Maleae</taxon>
        <taxon>Malus</taxon>
    </lineage>
</organism>
<dbReference type="InterPro" id="IPR001204">
    <property type="entry name" value="Phos_transporter"/>
</dbReference>
<dbReference type="GO" id="GO:0005777">
    <property type="term" value="C:peroxisome"/>
    <property type="evidence" value="ECO:0007669"/>
    <property type="project" value="UniProtKB-ARBA"/>
</dbReference>
<keyword evidence="11" id="KW-0100">Branched-chain amino acid biosynthesis</keyword>
<dbReference type="GO" id="GO:0003984">
    <property type="term" value="F:acetolactate synthase activity"/>
    <property type="evidence" value="ECO:0007669"/>
    <property type="project" value="TreeGrafter"/>
</dbReference>
<feature type="transmembrane region" description="Helical" evidence="13">
    <location>
        <begin position="205"/>
        <end position="228"/>
    </location>
</feature>
<dbReference type="InterPro" id="IPR002912">
    <property type="entry name" value="ACT_dom"/>
</dbReference>
<reference evidence="15 16" key="1">
    <citation type="submission" date="2018-10" db="EMBL/GenBank/DDBJ databases">
        <title>A high-quality apple genome assembly.</title>
        <authorList>
            <person name="Hu J."/>
        </authorList>
    </citation>
    <scope>NUCLEOTIDE SEQUENCE [LARGE SCALE GENOMIC DNA]</scope>
    <source>
        <strain evidence="16">cv. HFTH1</strain>
        <tissue evidence="15">Young leaf</tissue>
    </source>
</reference>
<evidence type="ECO:0000313" key="15">
    <source>
        <dbReference type="EMBL" id="RXH86322.1"/>
    </source>
</evidence>
<gene>
    <name evidence="15" type="ORF">DVH24_017375</name>
</gene>
<dbReference type="Proteomes" id="UP000290289">
    <property type="component" value="Chromosome 10"/>
</dbReference>
<feature type="transmembrane region" description="Helical" evidence="13">
    <location>
        <begin position="65"/>
        <end position="91"/>
    </location>
</feature>
<dbReference type="GO" id="GO:0009099">
    <property type="term" value="P:L-valine biosynthetic process"/>
    <property type="evidence" value="ECO:0007669"/>
    <property type="project" value="UniProtKB-UniPathway"/>
</dbReference>
<dbReference type="PANTHER" id="PTHR30239">
    <property type="entry name" value="ACETOLACTATE SYNTHASE SMALL SUBUNIT"/>
    <property type="match status" value="1"/>
</dbReference>
<dbReference type="UniPathway" id="UPA00047">
    <property type="reaction ID" value="UER00055"/>
</dbReference>
<keyword evidence="8 13" id="KW-0812">Transmembrane</keyword>
<dbReference type="GO" id="GO:0005315">
    <property type="term" value="F:phosphate transmembrane transporter activity"/>
    <property type="evidence" value="ECO:0007669"/>
    <property type="project" value="InterPro"/>
</dbReference>
<keyword evidence="10 13" id="KW-0472">Membrane</keyword>
<evidence type="ECO:0000256" key="8">
    <source>
        <dbReference type="ARBA" id="ARBA00022692"/>
    </source>
</evidence>
<dbReference type="EMBL" id="RDQH01000336">
    <property type="protein sequence ID" value="RXH86322.1"/>
    <property type="molecule type" value="Genomic_DNA"/>
</dbReference>
<feature type="transmembrane region" description="Helical" evidence="13">
    <location>
        <begin position="137"/>
        <end position="155"/>
    </location>
</feature>
<evidence type="ECO:0000256" key="5">
    <source>
        <dbReference type="ARBA" id="ARBA00022448"/>
    </source>
</evidence>
<feature type="transmembrane region" description="Helical" evidence="13">
    <location>
        <begin position="436"/>
        <end position="454"/>
    </location>
</feature>
<evidence type="ECO:0000256" key="12">
    <source>
        <dbReference type="SAM" id="MobiDB-lite"/>
    </source>
</evidence>
<dbReference type="GO" id="GO:0005829">
    <property type="term" value="C:cytosol"/>
    <property type="evidence" value="ECO:0007669"/>
    <property type="project" value="TreeGrafter"/>
</dbReference>
<dbReference type="InterPro" id="IPR019455">
    <property type="entry name" value="Acetolactate_synth_ssu_C"/>
</dbReference>
<evidence type="ECO:0000313" key="16">
    <source>
        <dbReference type="Proteomes" id="UP000290289"/>
    </source>
</evidence>
<evidence type="ECO:0000256" key="13">
    <source>
        <dbReference type="SAM" id="Phobius"/>
    </source>
</evidence>
<dbReference type="InterPro" id="IPR054480">
    <property type="entry name" value="AHAS_small-like_ACT"/>
</dbReference>
<feature type="region of interest" description="Disordered" evidence="12">
    <location>
        <begin position="329"/>
        <end position="388"/>
    </location>
</feature>
<keyword evidence="7" id="KW-0028">Amino-acid biosynthesis</keyword>
<dbReference type="GO" id="GO:0016020">
    <property type="term" value="C:membrane"/>
    <property type="evidence" value="ECO:0007669"/>
    <property type="project" value="UniProtKB-SubCell"/>
</dbReference>
<feature type="transmembrane region" description="Helical" evidence="13">
    <location>
        <begin position="240"/>
        <end position="266"/>
    </location>
</feature>
<comment type="pathway">
    <text evidence="3">Amino-acid biosynthesis; L-valine biosynthesis; L-valine from pyruvate: step 1/4.</text>
</comment>
<feature type="domain" description="ACT" evidence="14">
    <location>
        <begin position="974"/>
        <end position="1048"/>
    </location>
</feature>
<dbReference type="STRING" id="3750.A0A498IX98"/>
<dbReference type="AlphaFoldDB" id="A0A498IX98"/>
<evidence type="ECO:0000256" key="4">
    <source>
        <dbReference type="ARBA" id="ARBA00006341"/>
    </source>
</evidence>
<proteinExistence type="inferred from homology"/>
<dbReference type="Pfam" id="PF10369">
    <property type="entry name" value="ALS_ss_C"/>
    <property type="match status" value="2"/>
</dbReference>
<feature type="transmembrane region" description="Helical" evidence="13">
    <location>
        <begin position="576"/>
        <end position="598"/>
    </location>
</feature>
<keyword evidence="6" id="KW-0592">Phosphate transport</keyword>
<dbReference type="Pfam" id="PF22629">
    <property type="entry name" value="ACT_AHAS_ss"/>
    <property type="match status" value="2"/>
</dbReference>
<evidence type="ECO:0000256" key="7">
    <source>
        <dbReference type="ARBA" id="ARBA00022605"/>
    </source>
</evidence>
<keyword evidence="16" id="KW-1185">Reference proteome</keyword>
<dbReference type="Pfam" id="PF01384">
    <property type="entry name" value="PHO4"/>
    <property type="match status" value="1"/>
</dbReference>
<evidence type="ECO:0000256" key="11">
    <source>
        <dbReference type="ARBA" id="ARBA00023304"/>
    </source>
</evidence>
<comment type="similarity">
    <text evidence="4">Belongs to the acetolactate synthase small subunit family.</text>
</comment>
<dbReference type="NCBIfam" id="TIGR00119">
    <property type="entry name" value="acolac_sm"/>
    <property type="match status" value="2"/>
</dbReference>
<dbReference type="GO" id="GO:0006817">
    <property type="term" value="P:phosphate ion transport"/>
    <property type="evidence" value="ECO:0007669"/>
    <property type="project" value="UniProtKB-KW"/>
</dbReference>
<dbReference type="InterPro" id="IPR039557">
    <property type="entry name" value="AHAS_ACT"/>
</dbReference>
<feature type="compositionally biased region" description="Polar residues" evidence="12">
    <location>
        <begin position="373"/>
        <end position="382"/>
    </location>
</feature>
<protein>
    <recommendedName>
        <fullName evidence="14">ACT domain-containing protein</fullName>
    </recommendedName>
</protein>
<accession>A0A498IX98</accession>
<dbReference type="PROSITE" id="PS51671">
    <property type="entry name" value="ACT"/>
    <property type="match status" value="2"/>
</dbReference>
<evidence type="ECO:0000256" key="2">
    <source>
        <dbReference type="ARBA" id="ARBA00004974"/>
    </source>
</evidence>
<dbReference type="NCBIfam" id="NF008864">
    <property type="entry name" value="PRK11895.1"/>
    <property type="match status" value="2"/>
</dbReference>
<dbReference type="PANTHER" id="PTHR30239:SF18">
    <property type="entry name" value="ACETOLACTATE SYNTHASE SMALL SUBUNIT 2, CHLOROPLASTIC"/>
    <property type="match status" value="1"/>
</dbReference>
<dbReference type="InterPro" id="IPR045865">
    <property type="entry name" value="ACT-like_dom_sf"/>
</dbReference>
<dbReference type="InterPro" id="IPR027271">
    <property type="entry name" value="Acetolactate_synth/TF_NikR_C"/>
</dbReference>
<dbReference type="InterPro" id="IPR004789">
    <property type="entry name" value="Acetalactate_synth_ssu"/>
</dbReference>
<feature type="domain" description="ACT" evidence="14">
    <location>
        <begin position="736"/>
        <end position="808"/>
    </location>
</feature>
<dbReference type="UniPathway" id="UPA00049">
    <property type="reaction ID" value="UER00059"/>
</dbReference>
<dbReference type="FunFam" id="3.30.70.1150:FF:000001">
    <property type="entry name" value="Acetolactate synthase small subunit"/>
    <property type="match status" value="2"/>
</dbReference>
<dbReference type="FunFam" id="3.30.70.260:FF:000001">
    <property type="entry name" value="Acetolactate synthase, small subunit"/>
    <property type="match status" value="2"/>
</dbReference>
<dbReference type="CDD" id="cd04878">
    <property type="entry name" value="ACT_AHAS"/>
    <property type="match status" value="2"/>
</dbReference>
<feature type="transmembrane region" description="Helical" evidence="13">
    <location>
        <begin position="26"/>
        <end position="44"/>
    </location>
</feature>
<evidence type="ECO:0000256" key="1">
    <source>
        <dbReference type="ARBA" id="ARBA00004141"/>
    </source>
</evidence>
<dbReference type="GO" id="GO:1990610">
    <property type="term" value="F:acetolactate synthase regulator activity"/>
    <property type="evidence" value="ECO:0007669"/>
    <property type="project" value="InterPro"/>
</dbReference>
<keyword evidence="9 13" id="KW-1133">Transmembrane helix</keyword>
<sequence length="1183" mass="129870">MSSGNDSGPVDIAINVVRQWKETYRWIPIFGAVAAIAAAFLTGGNNLPAPFSTPIESGSLTLLKAFVVACVIYVPGAAFASCGCSVNDLFSDFLKENQPSEGFLMWSMVVVLITAATWLALATYLQLPVSPQQSMQGALLGTILVTEGFSYLPLWNKNANHNFNGGGILWIFLEWTVAPLIAFACALILFSVMKASLLRREHAEKWVLVFLPFAYGISAGLLCLFFMFQVIPSITAVHSWVTIAAVATATMTGALLSLGLVIPLAMKKVNVDRNYKTKKRNMSKSIDQKCIESQEQTCISTKSLDDEAQFEEALKDFMQMRVLDTVYEEEDERSWASPDSIKEPEPEPTPAHSHSVSEDQSNTEKSRSFRQLLESSPNQGQSRHFHKIDKITTPVENALRFIRGSSKSAFSHANEYDRQTLVRHALAEKYDDVEGLFIFPQIIASCIFALIQSANEVAAIVSPYGAILDVFQHRVKYSGNGESVESIHVNWWFKAIGGFGAAVGFLICGRRLTQCLGGKLTYISNSRGLAAQLSTVAAMILVHKIKLPVSSVHVFVGSLVGVGVADDARNVNRKLLFKFICGWVLTILFCTGIAYVIFSVSIHSPAYVGFQKIYIESDSLQIIGALNYPFTNSSSIEQIMEYMKSLLPLITEVNYTYVRCQVNGVAHHLACYMAQKPSFPVDFRHGFSTSFDLGRQRPLKGKSSELKKLVISASTGNAVSVSDSVPSLTSKVKRHTISVFVGDESGIINRIAGVFARRGYNIESLAVGLNKDKALFTIVVSGTEKVLRQVVEQLNKLVNVIKVEDISREPQVERELMLIKLNADPSTRAEIMWLVDIFRAKIVDISEQSLTVEITGDPGKVVAVQRNLSKFGIKELARTGKASSIFCILIREKMGATAPFWRFSADSYPDLEKSTSDGALAVKANRTLNGDAVTASRGDVYPVEPYDDFRLNTVLDAHWGVLYDEDSSGVRSHTLSMIVNDYPGVLNTVTGVLSRRGYNIQSLAVGPAEMEGLSRITTVVPGTDDSISKLVQQLHKLIDLHEVRDISHLPFAERELMLIKIAVNTTARRDVLDIASIFRAKAVDVSDHTITLELTGDLNKMVALQKLLEPYGICEVARTGRVALQRESVLAPIASGIRTYPTPNVPDYKSQGASETPAAVPRLVLLDLKERLASGCFSSCGSF</sequence>
<evidence type="ECO:0000256" key="6">
    <source>
        <dbReference type="ARBA" id="ARBA00022592"/>
    </source>
</evidence>
<feature type="transmembrane region" description="Helical" evidence="13">
    <location>
        <begin position="167"/>
        <end position="193"/>
    </location>
</feature>
<feature type="transmembrane region" description="Helical" evidence="13">
    <location>
        <begin position="491"/>
        <end position="508"/>
    </location>
</feature>
<dbReference type="SUPFAM" id="SSF55021">
    <property type="entry name" value="ACT-like"/>
    <property type="match status" value="4"/>
</dbReference>
<evidence type="ECO:0000256" key="3">
    <source>
        <dbReference type="ARBA" id="ARBA00005025"/>
    </source>
</evidence>
<comment type="pathway">
    <text evidence="2">Amino-acid biosynthesis; L-isoleucine biosynthesis; L-isoleucine from 2-oxobutanoate: step 1/4.</text>
</comment>
<feature type="transmembrane region" description="Helical" evidence="13">
    <location>
        <begin position="103"/>
        <end position="125"/>
    </location>
</feature>
<dbReference type="Gene3D" id="3.30.70.1150">
    <property type="entry name" value="ACT-like. Chain A, domain 2"/>
    <property type="match status" value="2"/>
</dbReference>
<dbReference type="GO" id="GO:0009097">
    <property type="term" value="P:isoleucine biosynthetic process"/>
    <property type="evidence" value="ECO:0007669"/>
    <property type="project" value="UniProtKB-UniPathway"/>
</dbReference>
<evidence type="ECO:0000256" key="10">
    <source>
        <dbReference type="ARBA" id="ARBA00023136"/>
    </source>
</evidence>
<keyword evidence="5" id="KW-0813">Transport</keyword>
<evidence type="ECO:0000256" key="9">
    <source>
        <dbReference type="ARBA" id="ARBA00022989"/>
    </source>
</evidence>